<dbReference type="AlphaFoldDB" id="D4XSI3"/>
<accession>D4XSI3</accession>
<dbReference type="Proteomes" id="UP000003085">
    <property type="component" value="Unassembled WGS sequence"/>
</dbReference>
<gene>
    <name evidence="1" type="ORF">HMP0015_2675</name>
</gene>
<name>D4XSI3_ACIHA</name>
<organism evidence="1 2">
    <name type="scientific">Acinetobacter haemolyticus ATCC 19194</name>
    <dbReference type="NCBI Taxonomy" id="707232"/>
    <lineage>
        <taxon>Bacteria</taxon>
        <taxon>Pseudomonadati</taxon>
        <taxon>Pseudomonadota</taxon>
        <taxon>Gammaproteobacteria</taxon>
        <taxon>Moraxellales</taxon>
        <taxon>Moraxellaceae</taxon>
        <taxon>Acinetobacter</taxon>
    </lineage>
</organism>
<dbReference type="EMBL" id="ADMT01000200">
    <property type="protein sequence ID" value="EFF81831.1"/>
    <property type="molecule type" value="Genomic_DNA"/>
</dbReference>
<sequence>MLITYFRYLKQIKIGRFVLISLENYKQQKFDQIAAKIVADPETYLAFDTVSDFYKAIWLDEFPQGTTWSATGLDDGAEQFYAVIEYGQQCLSISRTTSIAVKLSTRENHNKNN</sequence>
<dbReference type="HOGENOM" id="CLU_170829_0_0_6"/>
<proteinExistence type="predicted"/>
<evidence type="ECO:0000313" key="2">
    <source>
        <dbReference type="Proteomes" id="UP000003085"/>
    </source>
</evidence>
<comment type="caution">
    <text evidence="1">The sequence shown here is derived from an EMBL/GenBank/DDBJ whole genome shotgun (WGS) entry which is preliminary data.</text>
</comment>
<protein>
    <submittedName>
        <fullName evidence="1">Uncharacterized protein</fullName>
    </submittedName>
</protein>
<evidence type="ECO:0000313" key="1">
    <source>
        <dbReference type="EMBL" id="EFF81831.1"/>
    </source>
</evidence>
<reference evidence="2" key="1">
    <citation type="submission" date="2010-03" db="EMBL/GenBank/DDBJ databases">
        <title>Complete sequence of Mobiluncus curtisii ATCC 43063.</title>
        <authorList>
            <person name="Muzny D."/>
            <person name="Qin X."/>
            <person name="Deng J."/>
            <person name="Jiang H."/>
            <person name="Liu Y."/>
            <person name="Qu J."/>
            <person name="Song X.-Z."/>
            <person name="Zhang L."/>
            <person name="Thornton R."/>
            <person name="Coyle M."/>
            <person name="Francisco L."/>
            <person name="Jackson L."/>
            <person name="Javaid M."/>
            <person name="Korchina V."/>
            <person name="Kovar C."/>
            <person name="Mata R."/>
            <person name="Mathew T."/>
            <person name="Ngo R."/>
            <person name="Nguyen L."/>
            <person name="Nguyen N."/>
            <person name="Okwuonu G."/>
            <person name="Ongeri F."/>
            <person name="Pham C."/>
            <person name="Simmons D."/>
            <person name="Wilczek-Boney K."/>
            <person name="Hale W."/>
            <person name="Jakkamsetti A."/>
            <person name="Pham P."/>
            <person name="Ruth R."/>
            <person name="San Lucas F."/>
            <person name="Warren J."/>
            <person name="Zhang J."/>
            <person name="Zhao Z."/>
            <person name="Zhou C."/>
            <person name="Zhu D."/>
            <person name="Lee S."/>
            <person name="Bess C."/>
            <person name="Blankenburg K."/>
            <person name="Forbes L."/>
            <person name="Fu Q."/>
            <person name="Gubbala S."/>
            <person name="Hirani K."/>
            <person name="Jayaseelan J.C."/>
            <person name="Lara F."/>
            <person name="Munidasa M."/>
            <person name="Palculict T."/>
            <person name="Patil S."/>
            <person name="Pu L.-L."/>
            <person name="Saada N."/>
            <person name="Tang L."/>
            <person name="Weissenberger G."/>
            <person name="Zhu Y."/>
            <person name="Hemphill L."/>
            <person name="Shang Y."/>
            <person name="Youmans B."/>
            <person name="Ayvaz T."/>
            <person name="Ross M."/>
            <person name="Santibanez J."/>
            <person name="Aqrawi P."/>
            <person name="Gross S."/>
            <person name="Joshi V."/>
            <person name="Fowler G."/>
            <person name="Nazareth L."/>
            <person name="Reid J."/>
            <person name="Worley K."/>
            <person name="Petrosino J."/>
            <person name="Highlander S."/>
            <person name="Gibbs R."/>
            <person name="Gibbs R."/>
        </authorList>
    </citation>
    <scope>NUCLEOTIDE SEQUENCE [LARGE SCALE GENOMIC DNA]</scope>
    <source>
        <strain evidence="2">ATCC 19194</strain>
    </source>
</reference>